<sequence length="186" mass="21049">MTTTATIIDPKYCVPHTMELVITKERSLGNNFTVTNMNGNILLKVKSSVVTIVTPRKHLFVHDAYGKPLLHLQRALLAANDSWKAYRGESTEPNDLIFIRKRSSLFQLRTKLNVFLPQNTTHVCDFKVKATFLGRSWDVFIGESDTIVAQINKKVGSILSREKYMVSVFPNIDYAFIVALTVTLET</sequence>
<dbReference type="SUPFAM" id="SSF54518">
    <property type="entry name" value="Tubby C-terminal domain-like"/>
    <property type="match status" value="1"/>
</dbReference>
<dbReference type="InterPro" id="IPR025659">
    <property type="entry name" value="Tubby-like_C"/>
</dbReference>
<evidence type="ECO:0000313" key="3">
    <source>
        <dbReference type="Proteomes" id="UP001497480"/>
    </source>
</evidence>
<comment type="similarity">
    <text evidence="1">Belongs to the LOR family.</text>
</comment>
<name>A0AAV1W013_LUPLU</name>
<accession>A0AAV1W013</accession>
<dbReference type="PANTHER" id="PTHR31087">
    <property type="match status" value="1"/>
</dbReference>
<gene>
    <name evidence="2" type="ORF">LLUT_LOCUS3650</name>
</gene>
<comment type="caution">
    <text evidence="2">The sequence shown here is derived from an EMBL/GenBank/DDBJ whole genome shotgun (WGS) entry which is preliminary data.</text>
</comment>
<proteinExistence type="inferred from homology"/>
<keyword evidence="3" id="KW-1185">Reference proteome</keyword>
<dbReference type="Pfam" id="PF04525">
    <property type="entry name" value="LOR"/>
    <property type="match status" value="1"/>
</dbReference>
<dbReference type="PANTHER" id="PTHR31087:SF160">
    <property type="entry name" value="PROTEIN LURP-ONE-RELATED 1-RELATED"/>
    <property type="match status" value="1"/>
</dbReference>
<dbReference type="Proteomes" id="UP001497480">
    <property type="component" value="Unassembled WGS sequence"/>
</dbReference>
<reference evidence="2 3" key="1">
    <citation type="submission" date="2024-03" db="EMBL/GenBank/DDBJ databases">
        <authorList>
            <person name="Martinez-Hernandez J."/>
        </authorList>
    </citation>
    <scope>NUCLEOTIDE SEQUENCE [LARGE SCALE GENOMIC DNA]</scope>
</reference>
<dbReference type="EMBL" id="CAXHTB010000003">
    <property type="protein sequence ID" value="CAL0302590.1"/>
    <property type="molecule type" value="Genomic_DNA"/>
</dbReference>
<organism evidence="2 3">
    <name type="scientific">Lupinus luteus</name>
    <name type="common">European yellow lupine</name>
    <dbReference type="NCBI Taxonomy" id="3873"/>
    <lineage>
        <taxon>Eukaryota</taxon>
        <taxon>Viridiplantae</taxon>
        <taxon>Streptophyta</taxon>
        <taxon>Embryophyta</taxon>
        <taxon>Tracheophyta</taxon>
        <taxon>Spermatophyta</taxon>
        <taxon>Magnoliopsida</taxon>
        <taxon>eudicotyledons</taxon>
        <taxon>Gunneridae</taxon>
        <taxon>Pentapetalae</taxon>
        <taxon>rosids</taxon>
        <taxon>fabids</taxon>
        <taxon>Fabales</taxon>
        <taxon>Fabaceae</taxon>
        <taxon>Papilionoideae</taxon>
        <taxon>50 kb inversion clade</taxon>
        <taxon>genistoids sensu lato</taxon>
        <taxon>core genistoids</taxon>
        <taxon>Genisteae</taxon>
        <taxon>Lupinus</taxon>
    </lineage>
</organism>
<protein>
    <recommendedName>
        <fullName evidence="4">Protein LURP-one-related 15</fullName>
    </recommendedName>
</protein>
<evidence type="ECO:0008006" key="4">
    <source>
        <dbReference type="Google" id="ProtNLM"/>
    </source>
</evidence>
<dbReference type="AlphaFoldDB" id="A0AAV1W013"/>
<dbReference type="Gene3D" id="2.40.160.200">
    <property type="entry name" value="LURP1-related"/>
    <property type="match status" value="1"/>
</dbReference>
<dbReference type="InterPro" id="IPR038595">
    <property type="entry name" value="LOR_sf"/>
</dbReference>
<evidence type="ECO:0000256" key="1">
    <source>
        <dbReference type="ARBA" id="ARBA00005437"/>
    </source>
</evidence>
<dbReference type="InterPro" id="IPR007612">
    <property type="entry name" value="LOR"/>
</dbReference>
<evidence type="ECO:0000313" key="2">
    <source>
        <dbReference type="EMBL" id="CAL0302590.1"/>
    </source>
</evidence>